<dbReference type="PANTHER" id="PTHR30518:SF2">
    <property type="entry name" value="ENDOLYTIC MUREIN TRANSGLYCOSYLASE"/>
    <property type="match status" value="1"/>
</dbReference>
<evidence type="ECO:0000256" key="2">
    <source>
        <dbReference type="ARBA" id="ARBA00022692"/>
    </source>
</evidence>
<evidence type="ECO:0000256" key="6">
    <source>
        <dbReference type="ARBA" id="ARBA00023316"/>
    </source>
</evidence>
<evidence type="ECO:0000313" key="9">
    <source>
        <dbReference type="Proteomes" id="UP000178565"/>
    </source>
</evidence>
<keyword evidence="2 7" id="KW-0812">Transmembrane</keyword>
<sequence>MKKSITIITVIIIITIICIGWWGSQLKSVSSEKVARAVTIEKGKSVSQIAKQLEEEKLIRSAFAFSWYIRIKGLSSKISAGRFKLSPDMTADEIVNILSSKPAEQWITLVEGLRVEEMAEKLNSQFRILASRSEQNSEFLQLAKEGYMFPDTYLFPEEVTAEQVVKKLRDTFNLKYSEELRAKIRLQGLTDDEGIILASIVEREARSDKARTEVASILLRRLKIDMGLNADATIQYALGYQAAEKSWWKRHLTREDLKIVSPYNTYLYKGLPPTPISNPGLASITAVANADPSTPYLYYYHDSKGNSYYAKTLEEHNQNVANSP</sequence>
<dbReference type="EMBL" id="MFDM01000017">
    <property type="protein sequence ID" value="OGE43168.1"/>
    <property type="molecule type" value="Genomic_DNA"/>
</dbReference>
<dbReference type="InterPro" id="IPR003770">
    <property type="entry name" value="MLTG-like"/>
</dbReference>
<keyword evidence="3 7" id="KW-1133">Transmembrane helix</keyword>
<evidence type="ECO:0000256" key="7">
    <source>
        <dbReference type="HAMAP-Rule" id="MF_02065"/>
    </source>
</evidence>
<reference evidence="8 9" key="1">
    <citation type="journal article" date="2016" name="Nat. Commun.">
        <title>Thousands of microbial genomes shed light on interconnected biogeochemical processes in an aquifer system.</title>
        <authorList>
            <person name="Anantharaman K."/>
            <person name="Brown C.T."/>
            <person name="Hug L.A."/>
            <person name="Sharon I."/>
            <person name="Castelle C.J."/>
            <person name="Probst A.J."/>
            <person name="Thomas B.C."/>
            <person name="Singh A."/>
            <person name="Wilkins M.J."/>
            <person name="Karaoz U."/>
            <person name="Brodie E.L."/>
            <person name="Williams K.H."/>
            <person name="Hubbard S.S."/>
            <person name="Banfield J.F."/>
        </authorList>
    </citation>
    <scope>NUCLEOTIDE SEQUENCE [LARGE SCALE GENOMIC DNA]</scope>
</reference>
<gene>
    <name evidence="7" type="primary">mltG</name>
    <name evidence="8" type="ORF">A3B45_01370</name>
</gene>
<dbReference type="GO" id="GO:0008932">
    <property type="term" value="F:lytic endotransglycosylase activity"/>
    <property type="evidence" value="ECO:0007669"/>
    <property type="project" value="UniProtKB-UniRule"/>
</dbReference>
<protein>
    <recommendedName>
        <fullName evidence="7">Endolytic murein transglycosylase</fullName>
        <ecNumber evidence="7">4.2.2.29</ecNumber>
    </recommendedName>
    <alternativeName>
        <fullName evidence="7">Peptidoglycan lytic transglycosylase</fullName>
    </alternativeName>
    <alternativeName>
        <fullName evidence="7">Peptidoglycan polymerization terminase</fullName>
    </alternativeName>
</protein>
<evidence type="ECO:0000256" key="3">
    <source>
        <dbReference type="ARBA" id="ARBA00022989"/>
    </source>
</evidence>
<dbReference type="CDD" id="cd08010">
    <property type="entry name" value="MltG_like"/>
    <property type="match status" value="1"/>
</dbReference>
<organism evidence="8 9">
    <name type="scientific">Candidatus Daviesbacteria bacterium RIFCSPLOWO2_01_FULL_39_12</name>
    <dbReference type="NCBI Taxonomy" id="1797785"/>
    <lineage>
        <taxon>Bacteria</taxon>
        <taxon>Candidatus Daviesiibacteriota</taxon>
    </lineage>
</organism>
<dbReference type="Proteomes" id="UP000178565">
    <property type="component" value="Unassembled WGS sequence"/>
</dbReference>
<dbReference type="GO" id="GO:0009252">
    <property type="term" value="P:peptidoglycan biosynthetic process"/>
    <property type="evidence" value="ECO:0007669"/>
    <property type="project" value="UniProtKB-UniRule"/>
</dbReference>
<comment type="similarity">
    <text evidence="7">Belongs to the transglycosylase MltG family.</text>
</comment>
<accession>A0A1F5KQI2</accession>
<comment type="caution">
    <text evidence="8">The sequence shown here is derived from an EMBL/GenBank/DDBJ whole genome shotgun (WGS) entry which is preliminary data.</text>
</comment>
<comment type="function">
    <text evidence="7">Functions as a peptidoglycan terminase that cleaves nascent peptidoglycan strands endolytically to terminate their elongation.</text>
</comment>
<dbReference type="Pfam" id="PF02618">
    <property type="entry name" value="YceG"/>
    <property type="match status" value="1"/>
</dbReference>
<feature type="site" description="Important for catalytic activity" evidence="7">
    <location>
        <position position="204"/>
    </location>
</feature>
<dbReference type="STRING" id="1797785.A3B45_01370"/>
<keyword evidence="5 7" id="KW-0456">Lyase</keyword>
<dbReference type="PANTHER" id="PTHR30518">
    <property type="entry name" value="ENDOLYTIC MUREIN TRANSGLYCOSYLASE"/>
    <property type="match status" value="1"/>
</dbReference>
<dbReference type="AlphaFoldDB" id="A0A1F5KQI2"/>
<dbReference type="GO" id="GO:0005886">
    <property type="term" value="C:plasma membrane"/>
    <property type="evidence" value="ECO:0007669"/>
    <property type="project" value="UniProtKB-SubCell"/>
</dbReference>
<feature type="transmembrane region" description="Helical" evidence="7">
    <location>
        <begin position="5"/>
        <end position="23"/>
    </location>
</feature>
<keyword evidence="4 7" id="KW-0472">Membrane</keyword>
<evidence type="ECO:0000256" key="4">
    <source>
        <dbReference type="ARBA" id="ARBA00023136"/>
    </source>
</evidence>
<keyword evidence="6 7" id="KW-0961">Cell wall biogenesis/degradation</keyword>
<dbReference type="GO" id="GO:0071555">
    <property type="term" value="P:cell wall organization"/>
    <property type="evidence" value="ECO:0007669"/>
    <property type="project" value="UniProtKB-KW"/>
</dbReference>
<comment type="subcellular location">
    <subcellularLocation>
        <location evidence="7">Cell membrane</location>
        <topology evidence="7">Single-pass membrane protein</topology>
    </subcellularLocation>
</comment>
<dbReference type="Gene3D" id="3.30.1490.480">
    <property type="entry name" value="Endolytic murein transglycosylase"/>
    <property type="match status" value="1"/>
</dbReference>
<dbReference type="NCBIfam" id="TIGR00247">
    <property type="entry name" value="endolytic transglycosylase MltG"/>
    <property type="match status" value="1"/>
</dbReference>
<evidence type="ECO:0000256" key="1">
    <source>
        <dbReference type="ARBA" id="ARBA00022475"/>
    </source>
</evidence>
<evidence type="ECO:0000313" key="8">
    <source>
        <dbReference type="EMBL" id="OGE43168.1"/>
    </source>
</evidence>
<comment type="catalytic activity">
    <reaction evidence="7">
        <text>a peptidoglycan chain = a peptidoglycan chain with N-acetyl-1,6-anhydromuramyl-[peptide] at the reducing end + a peptidoglycan chain with N-acetylglucosamine at the non-reducing end.</text>
        <dbReference type="EC" id="4.2.2.29"/>
    </reaction>
</comment>
<dbReference type="EC" id="4.2.2.29" evidence="7"/>
<name>A0A1F5KQI2_9BACT</name>
<evidence type="ECO:0000256" key="5">
    <source>
        <dbReference type="ARBA" id="ARBA00023239"/>
    </source>
</evidence>
<proteinExistence type="inferred from homology"/>
<keyword evidence="1 7" id="KW-1003">Cell membrane</keyword>
<dbReference type="HAMAP" id="MF_02065">
    <property type="entry name" value="MltG"/>
    <property type="match status" value="1"/>
</dbReference>